<evidence type="ECO:0000256" key="4">
    <source>
        <dbReference type="ARBA" id="ARBA00022679"/>
    </source>
</evidence>
<dbReference type="Pfam" id="PF00535">
    <property type="entry name" value="Glycos_transf_2"/>
    <property type="match status" value="1"/>
</dbReference>
<accession>A0A4Q5N3Z9</accession>
<evidence type="ECO:0000259" key="6">
    <source>
        <dbReference type="Pfam" id="PF00535"/>
    </source>
</evidence>
<feature type="region of interest" description="Disordered" evidence="5">
    <location>
        <begin position="141"/>
        <end position="191"/>
    </location>
</feature>
<feature type="region of interest" description="Disordered" evidence="5">
    <location>
        <begin position="1"/>
        <end position="113"/>
    </location>
</feature>
<comment type="caution">
    <text evidence="7">The sequence shown here is derived from an EMBL/GenBank/DDBJ whole genome shotgun (WGS) entry which is preliminary data.</text>
</comment>
<evidence type="ECO:0000256" key="2">
    <source>
        <dbReference type="ARBA" id="ARBA00006739"/>
    </source>
</evidence>
<comment type="pathway">
    <text evidence="1">Cell wall biogenesis; cell wall polysaccharide biosynthesis.</text>
</comment>
<dbReference type="OrthoDB" id="9797391at2"/>
<dbReference type="GO" id="GO:0016757">
    <property type="term" value="F:glycosyltransferase activity"/>
    <property type="evidence" value="ECO:0007669"/>
    <property type="project" value="UniProtKB-KW"/>
</dbReference>
<comment type="similarity">
    <text evidence="2">Belongs to the glycosyltransferase 2 family.</text>
</comment>
<dbReference type="PANTHER" id="PTHR43179">
    <property type="entry name" value="RHAMNOSYLTRANSFERASE WBBL"/>
    <property type="match status" value="1"/>
</dbReference>
<dbReference type="InterPro" id="IPR029044">
    <property type="entry name" value="Nucleotide-diphossugar_trans"/>
</dbReference>
<organism evidence="7 8">
    <name type="scientific">Pengzhenrongella frigida</name>
    <dbReference type="NCBI Taxonomy" id="1259133"/>
    <lineage>
        <taxon>Bacteria</taxon>
        <taxon>Bacillati</taxon>
        <taxon>Actinomycetota</taxon>
        <taxon>Actinomycetes</taxon>
        <taxon>Micrococcales</taxon>
        <taxon>Pengzhenrongella</taxon>
    </lineage>
</organism>
<evidence type="ECO:0000256" key="5">
    <source>
        <dbReference type="SAM" id="MobiDB-lite"/>
    </source>
</evidence>
<proteinExistence type="inferred from homology"/>
<evidence type="ECO:0000256" key="1">
    <source>
        <dbReference type="ARBA" id="ARBA00004776"/>
    </source>
</evidence>
<feature type="region of interest" description="Disordered" evidence="5">
    <location>
        <begin position="508"/>
        <end position="532"/>
    </location>
</feature>
<dbReference type="InterPro" id="IPR001173">
    <property type="entry name" value="Glyco_trans_2-like"/>
</dbReference>
<gene>
    <name evidence="7" type="ORF">EUA98_11910</name>
</gene>
<dbReference type="EMBL" id="SDWW01000027">
    <property type="protein sequence ID" value="RYV50751.1"/>
    <property type="molecule type" value="Genomic_DNA"/>
</dbReference>
<evidence type="ECO:0000313" key="8">
    <source>
        <dbReference type="Proteomes" id="UP000293764"/>
    </source>
</evidence>
<protein>
    <submittedName>
        <fullName evidence="7">Glycosyltransferase family 2 protein</fullName>
    </submittedName>
</protein>
<keyword evidence="8" id="KW-1185">Reference proteome</keyword>
<feature type="domain" description="Glycosyltransferase 2-like" evidence="6">
    <location>
        <begin position="194"/>
        <end position="320"/>
    </location>
</feature>
<dbReference type="AlphaFoldDB" id="A0A4Q5N3Z9"/>
<sequence>MGAPAGHRRGDAGPRGLLPVAPARRGRGRRGARLPRAVAVRTRGPRQVPGGEHPLRAPVGDLSRPARGQVRHDPPVLPPGRRHPVPRGPAALEHGPVPPPRGGRPRSGRARRGRAALQLGTPGRDDAQEVRVVRARRGLHPARGLPPLGQARPLPADDRADLAVPPVRPVPPGDRRRAAWRPAVTPGGQPPSVTVVISTHARPQHLGPCLDHVSRLHTPPAQVIVVDSSPDDRTAGLVDDHFPTVTYLRSDVGPGTGARQIGFAAAVGDVVAFLDDDALVDPAWLDELVAPYDDPAVVGVGGRVDHDLAGERSAGLGQIGRLLPNGHLTGNFGADPGRAVVVDHLSSASMSFRRSDLRSIGGLLGNAPWSGSCEGADLSLRLRAAGGRLVFTPHAVVAQPAPPSRAGNERFDHRRCYRARRDHVVALVRAFGPRAPVVRRIVVTTVRDDLDLVLAVVRTLVGRPSSPGVSPTVHQRLRAPATLVRIGPETAGLVAGLISGLVAAVRRSPSEVRTPTAPPPRPRVDAAAPRRG</sequence>
<evidence type="ECO:0000313" key="7">
    <source>
        <dbReference type="EMBL" id="RYV50751.1"/>
    </source>
</evidence>
<dbReference type="Proteomes" id="UP000293764">
    <property type="component" value="Unassembled WGS sequence"/>
</dbReference>
<keyword evidence="3" id="KW-0328">Glycosyltransferase</keyword>
<evidence type="ECO:0000256" key="3">
    <source>
        <dbReference type="ARBA" id="ARBA00022676"/>
    </source>
</evidence>
<keyword evidence="4 7" id="KW-0808">Transferase</keyword>
<dbReference type="SUPFAM" id="SSF53448">
    <property type="entry name" value="Nucleotide-diphospho-sugar transferases"/>
    <property type="match status" value="1"/>
</dbReference>
<dbReference type="PANTHER" id="PTHR43179:SF12">
    <property type="entry name" value="GALACTOFURANOSYLTRANSFERASE GLFT2"/>
    <property type="match status" value="1"/>
</dbReference>
<reference evidence="7 8" key="1">
    <citation type="submission" date="2019-01" db="EMBL/GenBank/DDBJ databases">
        <title>Novel species of Cellulomonas.</title>
        <authorList>
            <person name="Liu Q."/>
            <person name="Xin Y.-H."/>
        </authorList>
    </citation>
    <scope>NUCLEOTIDE SEQUENCE [LARGE SCALE GENOMIC DNA]</scope>
    <source>
        <strain evidence="7 8">HLT2-17</strain>
    </source>
</reference>
<feature type="compositionally biased region" description="Basic residues" evidence="5">
    <location>
        <begin position="24"/>
        <end position="33"/>
    </location>
</feature>
<name>A0A4Q5N3Z9_9MICO</name>
<dbReference type="Gene3D" id="3.90.550.10">
    <property type="entry name" value="Spore Coat Polysaccharide Biosynthesis Protein SpsA, Chain A"/>
    <property type="match status" value="1"/>
</dbReference>
<feature type="compositionally biased region" description="Basic residues" evidence="5">
    <location>
        <begin position="103"/>
        <end position="113"/>
    </location>
</feature>